<reference evidence="3 4" key="1">
    <citation type="submission" date="2019-08" db="EMBL/GenBank/DDBJ databases">
        <title>In-depth cultivation of the pig gut microbiome towards novel bacterial diversity and tailored functional studies.</title>
        <authorList>
            <person name="Wylensek D."/>
            <person name="Hitch T.C.A."/>
            <person name="Clavel T."/>
        </authorList>
    </citation>
    <scope>NUCLEOTIDE SEQUENCE [LARGE SCALE GENOMIC DNA]</scope>
    <source>
        <strain evidence="3 4">Oil+RF-744-WCA-WT-13</strain>
    </source>
</reference>
<dbReference type="EMBL" id="VUMV01000004">
    <property type="protein sequence ID" value="MST82020.1"/>
    <property type="molecule type" value="Genomic_DNA"/>
</dbReference>
<organism evidence="3 4">
    <name type="scientific">Bilifractor porci</name>
    <dbReference type="NCBI Taxonomy" id="2606636"/>
    <lineage>
        <taxon>Bacteria</taxon>
        <taxon>Bacillati</taxon>
        <taxon>Bacillota</taxon>
        <taxon>Clostridia</taxon>
        <taxon>Lachnospirales</taxon>
        <taxon>Lachnospiraceae</taxon>
        <taxon>Bilifractor</taxon>
    </lineage>
</organism>
<keyword evidence="4" id="KW-1185">Reference proteome</keyword>
<comment type="caution">
    <text evidence="3">The sequence shown here is derived from an EMBL/GenBank/DDBJ whole genome shotgun (WGS) entry which is preliminary data.</text>
</comment>
<dbReference type="RefSeq" id="WP_154457936.1">
    <property type="nucleotide sequence ID" value="NZ_VUMV01000004.1"/>
</dbReference>
<dbReference type="SUPFAM" id="SSF53300">
    <property type="entry name" value="vWA-like"/>
    <property type="match status" value="1"/>
</dbReference>
<dbReference type="PANTHER" id="PTHR41248">
    <property type="entry name" value="NORD PROTEIN"/>
    <property type="match status" value="1"/>
</dbReference>
<dbReference type="Gene3D" id="3.40.50.410">
    <property type="entry name" value="von Willebrand factor, type A domain"/>
    <property type="match status" value="1"/>
</dbReference>
<feature type="region of interest" description="Disordered" evidence="1">
    <location>
        <begin position="238"/>
        <end position="260"/>
    </location>
</feature>
<dbReference type="Pfam" id="PF11775">
    <property type="entry name" value="CobT_C"/>
    <property type="match status" value="1"/>
</dbReference>
<evidence type="ECO:0000256" key="1">
    <source>
        <dbReference type="SAM" id="MobiDB-lite"/>
    </source>
</evidence>
<dbReference type="Proteomes" id="UP000466864">
    <property type="component" value="Unassembled WGS sequence"/>
</dbReference>
<dbReference type="InterPro" id="IPR051928">
    <property type="entry name" value="NorD/CobT"/>
</dbReference>
<dbReference type="PROSITE" id="PS50234">
    <property type="entry name" value="VWFA"/>
    <property type="match status" value="1"/>
</dbReference>
<protein>
    <submittedName>
        <fullName evidence="3">Nitric oxide reductase activation protein</fullName>
    </submittedName>
</protein>
<evidence type="ECO:0000259" key="2">
    <source>
        <dbReference type="PROSITE" id="PS50234"/>
    </source>
</evidence>
<accession>A0A7X2P860</accession>
<proteinExistence type="predicted"/>
<dbReference type="PANTHER" id="PTHR41248:SF1">
    <property type="entry name" value="NORD PROTEIN"/>
    <property type="match status" value="1"/>
</dbReference>
<evidence type="ECO:0000313" key="3">
    <source>
        <dbReference type="EMBL" id="MST82020.1"/>
    </source>
</evidence>
<name>A0A7X2P860_9FIRM</name>
<evidence type="ECO:0000313" key="4">
    <source>
        <dbReference type="Proteomes" id="UP000466864"/>
    </source>
</evidence>
<feature type="domain" description="VWFA" evidence="2">
    <location>
        <begin position="468"/>
        <end position="594"/>
    </location>
</feature>
<dbReference type="InterPro" id="IPR025861">
    <property type="entry name" value="CobT_VWA_dom"/>
</dbReference>
<gene>
    <name evidence="3" type="ORF">FYJ60_06800</name>
</gene>
<feature type="compositionally biased region" description="Basic and acidic residues" evidence="1">
    <location>
        <begin position="246"/>
        <end position="260"/>
    </location>
</feature>
<dbReference type="AlphaFoldDB" id="A0A7X2P860"/>
<dbReference type="InterPro" id="IPR036465">
    <property type="entry name" value="vWFA_dom_sf"/>
</dbReference>
<dbReference type="InterPro" id="IPR002035">
    <property type="entry name" value="VWF_A"/>
</dbReference>
<sequence>MTDQEPTYKDAEERNYELENRIRNLVWTVSGDYTLDIRPDTALFRKSAHIAVYDGVKQGGLAKYFDQDAVSMYLLKKVYCHADQAELLNTAQICTEEAVGWRLDAEREGIRRLREMAYNDVLDQDFKKLSGYPLGRLRLALLREKLDGSWKGTREIQEQLESVHALRKVQTTEELIRGIDDLYNRMVDPHFSKSLDDVLAVTAEELTEFSWKDLLNEDAENASVETVLQKLTDSMTSLEAEEEQDLQEKESGREERAEKKKIIVAGPEEMSRMYSFVERNFGRSYLAPAEQNRRNYQMCRGIHAGCRLYYTDGILDSPVIKNNQYVLAEKICRDNRKKYKEQYTLVNRNIRVLADMLRKALVLRDEDQFVRADHGKIVPSQLWKPGRSEDSRLFIRKMKSDSCDFAVDLLLDASGSQRKRQSDVALQAFMISEALSELDIPVRVMSFCTFWNYTVLRRFREYDEDRAANQNIFSFTTSSGNRDGLAVRAIGNDLLQREEKNKILIVLSDGKPNDTLLNRPGAENPEPYRGRRAILDTGTEIRSLRRNHVAVLGVFVGDETELQAEKKIFGKDFAYIRSIRGFSNTVGRYLLRQIEDE</sequence>